<reference evidence="1 2" key="1">
    <citation type="submission" date="2019-05" db="EMBL/GenBank/DDBJ databases">
        <title>Another draft genome of Portunus trituberculatus and its Hox gene families provides insights of decapod evolution.</title>
        <authorList>
            <person name="Jeong J.-H."/>
            <person name="Song I."/>
            <person name="Kim S."/>
            <person name="Choi T."/>
            <person name="Kim D."/>
            <person name="Ryu S."/>
            <person name="Kim W."/>
        </authorList>
    </citation>
    <scope>NUCLEOTIDE SEQUENCE [LARGE SCALE GENOMIC DNA]</scope>
    <source>
        <tissue evidence="1">Muscle</tissue>
    </source>
</reference>
<evidence type="ECO:0000313" key="2">
    <source>
        <dbReference type="Proteomes" id="UP000324222"/>
    </source>
</evidence>
<organism evidence="1 2">
    <name type="scientific">Portunus trituberculatus</name>
    <name type="common">Swimming crab</name>
    <name type="synonym">Neptunus trituberculatus</name>
    <dbReference type="NCBI Taxonomy" id="210409"/>
    <lineage>
        <taxon>Eukaryota</taxon>
        <taxon>Metazoa</taxon>
        <taxon>Ecdysozoa</taxon>
        <taxon>Arthropoda</taxon>
        <taxon>Crustacea</taxon>
        <taxon>Multicrustacea</taxon>
        <taxon>Malacostraca</taxon>
        <taxon>Eumalacostraca</taxon>
        <taxon>Eucarida</taxon>
        <taxon>Decapoda</taxon>
        <taxon>Pleocyemata</taxon>
        <taxon>Brachyura</taxon>
        <taxon>Eubrachyura</taxon>
        <taxon>Portunoidea</taxon>
        <taxon>Portunidae</taxon>
        <taxon>Portuninae</taxon>
        <taxon>Portunus</taxon>
    </lineage>
</organism>
<evidence type="ECO:0000313" key="1">
    <source>
        <dbReference type="EMBL" id="MPC67361.1"/>
    </source>
</evidence>
<accession>A0A5B7H445</accession>
<name>A0A5B7H445_PORTR</name>
<dbReference type="EMBL" id="VSRR010026138">
    <property type="protein sequence ID" value="MPC67361.1"/>
    <property type="molecule type" value="Genomic_DNA"/>
</dbReference>
<dbReference type="AlphaFoldDB" id="A0A5B7H445"/>
<protein>
    <submittedName>
        <fullName evidence="1">Uncharacterized protein</fullName>
    </submittedName>
</protein>
<comment type="caution">
    <text evidence="1">The sequence shown here is derived from an EMBL/GenBank/DDBJ whole genome shotgun (WGS) entry which is preliminary data.</text>
</comment>
<dbReference type="Proteomes" id="UP000324222">
    <property type="component" value="Unassembled WGS sequence"/>
</dbReference>
<gene>
    <name evidence="1" type="ORF">E2C01_061536</name>
</gene>
<proteinExistence type="predicted"/>
<keyword evidence="2" id="KW-1185">Reference proteome</keyword>
<sequence length="49" mass="5601">MQSTSKRMPSNHVSFPASLLIPVLPQDRRPFTISFRPRTAWPLSSSVKF</sequence>